<name>A0ABV4U3H9_9BACT</name>
<evidence type="ECO:0000313" key="3">
    <source>
        <dbReference type="Proteomes" id="UP001575105"/>
    </source>
</evidence>
<gene>
    <name evidence="2" type="ORF">ACERK3_00995</name>
</gene>
<sequence length="267" mass="29257">MMRDFSMAGRRRCNPRSAIRDLRLRPSRAVGVSVVVMLAMVLPTGAVADEPTLDELLEIEPGQPAEREAEPERDAEREAVERPGVDLEDDIRRMLRGEEVADAFEQAVRQMDGVARRLGSDLDPGLVTQREQESILAKLDQVIEAARQQQMSPQGGDGDGDGDDQQQARDQDAGAEDLAQQARDAQAGEAEGQAGQAEGSTAAGDDASPGSVVEAEQGEGALEELRREWGQLPPRLRDEISEGLQERFSPAYRSMTEAYYRRLAEED</sequence>
<proteinExistence type="predicted"/>
<evidence type="ECO:0000256" key="1">
    <source>
        <dbReference type="SAM" id="MobiDB-lite"/>
    </source>
</evidence>
<feature type="region of interest" description="Disordered" evidence="1">
    <location>
        <begin position="146"/>
        <end position="236"/>
    </location>
</feature>
<feature type="compositionally biased region" description="Basic and acidic residues" evidence="1">
    <location>
        <begin position="65"/>
        <end position="85"/>
    </location>
</feature>
<feature type="compositionally biased region" description="Basic and acidic residues" evidence="1">
    <location>
        <begin position="223"/>
        <end position="236"/>
    </location>
</feature>
<reference evidence="2 3" key="1">
    <citation type="submission" date="2024-08" db="EMBL/GenBank/DDBJ databases">
        <title>Whole-genome sequencing of halo(alkali)philic microorganisms from hypersaline lakes.</title>
        <authorList>
            <person name="Sorokin D.Y."/>
            <person name="Merkel A.Y."/>
            <person name="Messina E."/>
            <person name="Yakimov M."/>
        </authorList>
    </citation>
    <scope>NUCLEOTIDE SEQUENCE [LARGE SCALE GENOMIC DNA]</scope>
    <source>
        <strain evidence="2 3">AB-hyl4</strain>
    </source>
</reference>
<dbReference type="EMBL" id="JBGUBD010000001">
    <property type="protein sequence ID" value="MFA9476858.1"/>
    <property type="molecule type" value="Genomic_DNA"/>
</dbReference>
<protein>
    <submittedName>
        <fullName evidence="2">Uncharacterized protein</fullName>
    </submittedName>
</protein>
<comment type="caution">
    <text evidence="2">The sequence shown here is derived from an EMBL/GenBank/DDBJ whole genome shotgun (WGS) entry which is preliminary data.</text>
</comment>
<keyword evidence="3" id="KW-1185">Reference proteome</keyword>
<dbReference type="RefSeq" id="WP_425343783.1">
    <property type="nucleotide sequence ID" value="NZ_JBGUBD010000001.1"/>
</dbReference>
<organism evidence="2 3">
    <name type="scientific">Natronomicrosphaera hydrolytica</name>
    <dbReference type="NCBI Taxonomy" id="3242702"/>
    <lineage>
        <taxon>Bacteria</taxon>
        <taxon>Pseudomonadati</taxon>
        <taxon>Planctomycetota</taxon>
        <taxon>Phycisphaerae</taxon>
        <taxon>Phycisphaerales</taxon>
        <taxon>Phycisphaeraceae</taxon>
        <taxon>Natronomicrosphaera</taxon>
    </lineage>
</organism>
<feature type="region of interest" description="Disordered" evidence="1">
    <location>
        <begin position="61"/>
        <end position="85"/>
    </location>
</feature>
<accession>A0ABV4U3H9</accession>
<feature type="compositionally biased region" description="Low complexity" evidence="1">
    <location>
        <begin position="176"/>
        <end position="204"/>
    </location>
</feature>
<evidence type="ECO:0000313" key="2">
    <source>
        <dbReference type="EMBL" id="MFA9476858.1"/>
    </source>
</evidence>
<dbReference type="Proteomes" id="UP001575105">
    <property type="component" value="Unassembled WGS sequence"/>
</dbReference>